<protein>
    <submittedName>
        <fullName evidence="2">Nuclear transport factor 2 family protein</fullName>
    </submittedName>
</protein>
<dbReference type="SUPFAM" id="SSF54427">
    <property type="entry name" value="NTF2-like"/>
    <property type="match status" value="1"/>
</dbReference>
<feature type="domain" description="SnoaL-like" evidence="1">
    <location>
        <begin position="22"/>
        <end position="126"/>
    </location>
</feature>
<dbReference type="Pfam" id="PF12680">
    <property type="entry name" value="SnoaL_2"/>
    <property type="match status" value="1"/>
</dbReference>
<comment type="caution">
    <text evidence="2">The sequence shown here is derived from an EMBL/GenBank/DDBJ whole genome shotgun (WGS) entry which is preliminary data.</text>
</comment>
<evidence type="ECO:0000313" key="3">
    <source>
        <dbReference type="Proteomes" id="UP001601422"/>
    </source>
</evidence>
<dbReference type="Gene3D" id="3.10.450.50">
    <property type="match status" value="1"/>
</dbReference>
<organism evidence="2 3">
    <name type="scientific">Streptomyces tibetensis</name>
    <dbReference type="NCBI Taxonomy" id="2382123"/>
    <lineage>
        <taxon>Bacteria</taxon>
        <taxon>Bacillati</taxon>
        <taxon>Actinomycetota</taxon>
        <taxon>Actinomycetes</taxon>
        <taxon>Kitasatosporales</taxon>
        <taxon>Streptomycetaceae</taxon>
        <taxon>Streptomyces</taxon>
    </lineage>
</organism>
<dbReference type="RefSeq" id="WP_389834564.1">
    <property type="nucleotide sequence ID" value="NZ_JBIAJP010000015.1"/>
</dbReference>
<sequence length="148" mass="16114">MTTILADVAATDISAAEAFCDRWKKAWNDHDGDAVAALCADGLVYDEPALGQTAHGPDSIRGFVNHMAKMFPDYSFTRLGLYGEVTRRAALVAWRFSGTLAGTDHRVEFHGDDRLELGEDGLITEYRCLYDYKSVLDQIAAAPAPASA</sequence>
<keyword evidence="3" id="KW-1185">Reference proteome</keyword>
<dbReference type="EMBL" id="JBIAJP010000015">
    <property type="protein sequence ID" value="MFF0008718.1"/>
    <property type="molecule type" value="Genomic_DNA"/>
</dbReference>
<gene>
    <name evidence="2" type="ORF">ACFYQT_35510</name>
</gene>
<dbReference type="InterPro" id="IPR037401">
    <property type="entry name" value="SnoaL-like"/>
</dbReference>
<accession>A0ABW6N7F8</accession>
<dbReference type="Proteomes" id="UP001601422">
    <property type="component" value="Unassembled WGS sequence"/>
</dbReference>
<reference evidence="2 3" key="1">
    <citation type="submission" date="2024-10" db="EMBL/GenBank/DDBJ databases">
        <title>The Natural Products Discovery Center: Release of the First 8490 Sequenced Strains for Exploring Actinobacteria Biosynthetic Diversity.</title>
        <authorList>
            <person name="Kalkreuter E."/>
            <person name="Kautsar S.A."/>
            <person name="Yang D."/>
            <person name="Bader C.D."/>
            <person name="Teijaro C.N."/>
            <person name="Fluegel L."/>
            <person name="Davis C.M."/>
            <person name="Simpson J.R."/>
            <person name="Lauterbach L."/>
            <person name="Steele A.D."/>
            <person name="Gui C."/>
            <person name="Meng S."/>
            <person name="Li G."/>
            <person name="Viehrig K."/>
            <person name="Ye F."/>
            <person name="Su P."/>
            <person name="Kiefer A.F."/>
            <person name="Nichols A."/>
            <person name="Cepeda A.J."/>
            <person name="Yan W."/>
            <person name="Fan B."/>
            <person name="Jiang Y."/>
            <person name="Adhikari A."/>
            <person name="Zheng C.-J."/>
            <person name="Schuster L."/>
            <person name="Cowan T.M."/>
            <person name="Smanski M.J."/>
            <person name="Chevrette M.G."/>
            <person name="De Carvalho L.P.S."/>
            <person name="Shen B."/>
        </authorList>
    </citation>
    <scope>NUCLEOTIDE SEQUENCE [LARGE SCALE GENOMIC DNA]</scope>
    <source>
        <strain evidence="2 3">NPDC005497</strain>
    </source>
</reference>
<proteinExistence type="predicted"/>
<evidence type="ECO:0000313" key="2">
    <source>
        <dbReference type="EMBL" id="MFF0008718.1"/>
    </source>
</evidence>
<evidence type="ECO:0000259" key="1">
    <source>
        <dbReference type="Pfam" id="PF12680"/>
    </source>
</evidence>
<name>A0ABW6N7F8_9ACTN</name>
<dbReference type="InterPro" id="IPR032710">
    <property type="entry name" value="NTF2-like_dom_sf"/>
</dbReference>